<name>A0A0E9XGJ9_ANGAN</name>
<dbReference type="AlphaFoldDB" id="A0A0E9XGJ9"/>
<reference evidence="1" key="2">
    <citation type="journal article" date="2015" name="Fish Shellfish Immunol.">
        <title>Early steps in the European eel (Anguilla anguilla)-Vibrio vulnificus interaction in the gills: Role of the RtxA13 toxin.</title>
        <authorList>
            <person name="Callol A."/>
            <person name="Pajuelo D."/>
            <person name="Ebbesson L."/>
            <person name="Teles M."/>
            <person name="MacKenzie S."/>
            <person name="Amaro C."/>
        </authorList>
    </citation>
    <scope>NUCLEOTIDE SEQUENCE</scope>
</reference>
<organism evidence="1">
    <name type="scientific">Anguilla anguilla</name>
    <name type="common">European freshwater eel</name>
    <name type="synonym">Muraena anguilla</name>
    <dbReference type="NCBI Taxonomy" id="7936"/>
    <lineage>
        <taxon>Eukaryota</taxon>
        <taxon>Metazoa</taxon>
        <taxon>Chordata</taxon>
        <taxon>Craniata</taxon>
        <taxon>Vertebrata</taxon>
        <taxon>Euteleostomi</taxon>
        <taxon>Actinopterygii</taxon>
        <taxon>Neopterygii</taxon>
        <taxon>Teleostei</taxon>
        <taxon>Anguilliformes</taxon>
        <taxon>Anguillidae</taxon>
        <taxon>Anguilla</taxon>
    </lineage>
</organism>
<protein>
    <submittedName>
        <fullName evidence="1">Uncharacterized protein</fullName>
    </submittedName>
</protein>
<sequence length="23" mass="2691">MVVPVLFERIRSTFIIVVNTIED</sequence>
<reference evidence="1" key="1">
    <citation type="submission" date="2014-11" db="EMBL/GenBank/DDBJ databases">
        <authorList>
            <person name="Amaro Gonzalez C."/>
        </authorList>
    </citation>
    <scope>NUCLEOTIDE SEQUENCE</scope>
</reference>
<dbReference type="EMBL" id="GBXM01006808">
    <property type="protein sequence ID" value="JAI01770.1"/>
    <property type="molecule type" value="Transcribed_RNA"/>
</dbReference>
<accession>A0A0E9XGJ9</accession>
<evidence type="ECO:0000313" key="1">
    <source>
        <dbReference type="EMBL" id="JAI01770.1"/>
    </source>
</evidence>
<proteinExistence type="predicted"/>